<feature type="domain" description="PRTase-CE" evidence="2">
    <location>
        <begin position="827"/>
        <end position="1087"/>
    </location>
</feature>
<comment type="caution">
    <text evidence="3">The sequence shown here is derived from an EMBL/GenBank/DDBJ whole genome shotgun (WGS) entry which is preliminary data.</text>
</comment>
<evidence type="ECO:0000313" key="3">
    <source>
        <dbReference type="EMBL" id="KPW15855.1"/>
    </source>
</evidence>
<dbReference type="CDD" id="cd06223">
    <property type="entry name" value="PRTases_typeI"/>
    <property type="match status" value="1"/>
</dbReference>
<evidence type="ECO:0000259" key="1">
    <source>
        <dbReference type="Pfam" id="PF01637"/>
    </source>
</evidence>
<dbReference type="InterPro" id="IPR000836">
    <property type="entry name" value="PRTase_dom"/>
</dbReference>
<dbReference type="PANTHER" id="PTHR34301">
    <property type="entry name" value="DNA-BINDING PROTEIN-RELATED"/>
    <property type="match status" value="1"/>
</dbReference>
<evidence type="ECO:0000259" key="2">
    <source>
        <dbReference type="Pfam" id="PF24390"/>
    </source>
</evidence>
<dbReference type="SUPFAM" id="SSF52540">
    <property type="entry name" value="P-loop containing nucleoside triphosphate hydrolases"/>
    <property type="match status" value="1"/>
</dbReference>
<gene>
    <name evidence="3" type="ORF">ALO91_03982</name>
</gene>
<dbReference type="InterPro" id="IPR056920">
    <property type="entry name" value="PRTase-CE"/>
</dbReference>
<protein>
    <submittedName>
        <fullName evidence="3">Uncharacterized protein</fullName>
    </submittedName>
</protein>
<feature type="domain" description="ATPase" evidence="1">
    <location>
        <begin position="416"/>
        <end position="643"/>
    </location>
</feature>
<evidence type="ECO:0000313" key="4">
    <source>
        <dbReference type="Proteomes" id="UP000050297"/>
    </source>
</evidence>
<dbReference type="EMBL" id="LJPM01000414">
    <property type="protein sequence ID" value="KPW15855.1"/>
    <property type="molecule type" value="Genomic_DNA"/>
</dbReference>
<accession>A0A0P9IZ03</accession>
<proteinExistence type="predicted"/>
<dbReference type="PANTHER" id="PTHR34301:SF8">
    <property type="entry name" value="ATPASE DOMAIN-CONTAINING PROTEIN"/>
    <property type="match status" value="1"/>
</dbReference>
<dbReference type="PATRIC" id="fig|199198.5.peg.5749"/>
<dbReference type="InterPro" id="IPR027417">
    <property type="entry name" value="P-loop_NTPase"/>
</dbReference>
<dbReference type="GO" id="GO:0005524">
    <property type="term" value="F:ATP binding"/>
    <property type="evidence" value="ECO:0007669"/>
    <property type="project" value="InterPro"/>
</dbReference>
<dbReference type="Pfam" id="PF24390">
    <property type="entry name" value="PRTase-CE"/>
    <property type="match status" value="1"/>
</dbReference>
<organism evidence="3 4">
    <name type="scientific">Pseudomonas syringae pv. aceris</name>
    <dbReference type="NCBI Taxonomy" id="199198"/>
    <lineage>
        <taxon>Bacteria</taxon>
        <taxon>Pseudomonadati</taxon>
        <taxon>Pseudomonadota</taxon>
        <taxon>Gammaproteobacteria</taxon>
        <taxon>Pseudomonadales</taxon>
        <taxon>Pseudomonadaceae</taxon>
        <taxon>Pseudomonas</taxon>
        <taxon>Pseudomonas syringae</taxon>
    </lineage>
</organism>
<dbReference type="Gene3D" id="3.40.50.300">
    <property type="entry name" value="P-loop containing nucleotide triphosphate hydrolases"/>
    <property type="match status" value="1"/>
</dbReference>
<dbReference type="Proteomes" id="UP000050297">
    <property type="component" value="Unassembled WGS sequence"/>
</dbReference>
<dbReference type="Pfam" id="PF01637">
    <property type="entry name" value="ATPase_2"/>
    <property type="match status" value="1"/>
</dbReference>
<name>A0A0P9IZ03_PSESX</name>
<reference evidence="3 4" key="1">
    <citation type="submission" date="2015-09" db="EMBL/GenBank/DDBJ databases">
        <title>Genome announcement of multiple Pseudomonas syringae strains.</title>
        <authorList>
            <person name="Thakur S."/>
            <person name="Wang P.W."/>
            <person name="Gong Y."/>
            <person name="Weir B.S."/>
            <person name="Guttman D.S."/>
        </authorList>
    </citation>
    <scope>NUCLEOTIDE SEQUENCE [LARGE SCALE GENOMIC DNA]</scope>
    <source>
        <strain evidence="3 4">ICMP2802</strain>
    </source>
</reference>
<dbReference type="InterPro" id="IPR011579">
    <property type="entry name" value="ATPase_dom"/>
</dbReference>
<dbReference type="AlphaFoldDB" id="A0A0P9IZ03"/>
<sequence length="1090" mass="121642">MQSIYREITMEIKTAVPAEPVPLPGASNMGIFLLEGEIRKVGEGIHSAAIYANARDALVKAIAEVCHLSGVHSGSNMERVLGRVESATSGHRIVAILLIRCMAIDGLLPIDDEHNVIIRKVLSIIESHAADLIKQYKFDKQQTFERVNIIKTLHGTICAHYLALGQVSGSLNEIATQKSAILKCLRHNTYQGYLQPFDYVPIKTKLEALVEGLDAAVNSTGSDYKLSLDELERVLEEGYVLATASQSFFTEKFAIPFLEAVSEAVGLVKTTASERLASVIEPLRSPPRAAEKRYPLHQVDRFINIILPLVNKGPSTAVEVVVEIDCGSGSSVILDNDRLRCGDVPPGKFAVCLRACVIEPSTKVEMTVDISWRELFGNERSEIFDLVIEGQNEAVDWPSLESLEPYSLEVAEGDMFVGRSAKVKAIANKLLKHPMTSTYVTGQKRIGKTSLAKAVVNYLEGDRPDFHSLYLEYGEYCSTTPQGTLKSLGENIYSFLLDFMPASDATPADFSESIADLNITAKKLEARHPSKKFVIILDEFDEIHPEMYRSGPIAETFFANLRTLAARKNLAFILVGGEKMPFIIGAQGDQLNKFSRETLDYFSRSTEWAEYLELITKPVEGQLNWDDEAINQIFTLTHGHPYYTKLLCSKIVSIAIAERDTEIIASDVSSALPMLLAELDTNAFAHLWKDGISYEREHAEVAELKRLRLLVGIGRSLREHKRREEDVKARAVSAHLLEYEITPLISDLQRREILYERNGDLYFTVPLFEHWLTEYGLNKLITSTLGDELEEGIKAAEDKAHVTAKDIQTLAAQWPIYRAQRVGGEQIRAWLDQEPDILNQRLLFSILENIRFINPVEIEEYLKTAHARIVRPVIGVSTTSRRTDRRSDVFITFVDGVGKSGLQYARTYAKTNSVSAQRIIEPAMLGKRLVAAKEENPPKAIIIVDDVIGSGNTLSEGLARMLDYLAPQLIELDIPVLIISLIGTEEGEKKVKATLDKYDVTHDLYLCEILSPTSYAFPVEGHSFWENDEQMHKAKALCLQVGSKIYKQPLGFKNQGLLLVLPETCPNNSLPILYKAKVGVWTPLFPRPTT</sequence>